<dbReference type="InterPro" id="IPR008271">
    <property type="entry name" value="Ser/Thr_kinase_AS"/>
</dbReference>
<dbReference type="PROSITE" id="PS00108">
    <property type="entry name" value="PROTEIN_KINASE_ST"/>
    <property type="match status" value="1"/>
</dbReference>
<dbReference type="AlphaFoldDB" id="A0A5C1A7M0"/>
<dbReference type="PROSITE" id="PS00107">
    <property type="entry name" value="PROTEIN_KINASE_ATP"/>
    <property type="match status" value="1"/>
</dbReference>
<dbReference type="GO" id="GO:0004674">
    <property type="term" value="F:protein serine/threonine kinase activity"/>
    <property type="evidence" value="ECO:0007669"/>
    <property type="project" value="UniProtKB-KW"/>
</dbReference>
<evidence type="ECO:0000259" key="8">
    <source>
        <dbReference type="PROSITE" id="PS50011"/>
    </source>
</evidence>
<protein>
    <submittedName>
        <fullName evidence="9">Serine/threonine protein kinase</fullName>
    </submittedName>
</protein>
<name>A0A5C1A7M0_9BACT</name>
<gene>
    <name evidence="9" type="ORF">PX52LOC_00847</name>
</gene>
<keyword evidence="9" id="KW-0723">Serine/threonine-protein kinase</keyword>
<feature type="region of interest" description="Disordered" evidence="6">
    <location>
        <begin position="378"/>
        <end position="401"/>
    </location>
</feature>
<dbReference type="InterPro" id="IPR011009">
    <property type="entry name" value="Kinase-like_dom_sf"/>
</dbReference>
<dbReference type="PANTHER" id="PTHR43289:SF6">
    <property type="entry name" value="SERINE_THREONINE-PROTEIN KINASE NEKL-3"/>
    <property type="match status" value="1"/>
</dbReference>
<keyword evidence="7" id="KW-0472">Membrane</keyword>
<keyword evidence="10" id="KW-1185">Reference proteome</keyword>
<accession>A0A5C1A7M0</accession>
<proteinExistence type="predicted"/>
<organism evidence="9 10">
    <name type="scientific">Limnoglobus roseus</name>
    <dbReference type="NCBI Taxonomy" id="2598579"/>
    <lineage>
        <taxon>Bacteria</taxon>
        <taxon>Pseudomonadati</taxon>
        <taxon>Planctomycetota</taxon>
        <taxon>Planctomycetia</taxon>
        <taxon>Gemmatales</taxon>
        <taxon>Gemmataceae</taxon>
        <taxon>Limnoglobus</taxon>
    </lineage>
</organism>
<sequence>MPPPTTTDQLLTNLRRSGLVAADRLEAAVARMADDGPGAVLDHLQHECLLTAFQADRLRAGKYKGFVLGDYVILDQLGGGSTGQVYLAEHNVMHRLAALKVLSVSASADTVSRERFFREARATAVLDHPNVIRAHDLRKDGPVYYLIMEYVGGISLQHLVHRRGPLPWPTAAAYVRQAALGLQHTHDHGLVHRDVKPANLLLTHDGTVKLLDLGLVRMTAVEDSLLTEQFDQSILGTADYLAPEQAVASSRVDIRADLYSLGATFYYLLAGRTMFPEGRMAQKLMWQQLREPTPIRDLRPELPTGLAKVVHQLLAKDAAARFQTPTDVLAALAPWTRDPVPPPDANLMPPPPVRRGVAQGIPTLSRISFSDFLLDDPEAGATETGSRTPRPGIERDTPPAMAGLDKTGEVTVLRSVAVPTRSTLHVDGRPTWKLLVIASAVAATFATMTAVGVLTLLK</sequence>
<dbReference type="RefSeq" id="WP_149108910.1">
    <property type="nucleotide sequence ID" value="NZ_CP042425.1"/>
</dbReference>
<keyword evidence="2 5" id="KW-0547">Nucleotide-binding</keyword>
<dbReference type="Pfam" id="PF00069">
    <property type="entry name" value="Pkinase"/>
    <property type="match status" value="1"/>
</dbReference>
<dbReference type="Gene3D" id="3.30.200.20">
    <property type="entry name" value="Phosphorylase Kinase, domain 1"/>
    <property type="match status" value="1"/>
</dbReference>
<evidence type="ECO:0000313" key="9">
    <source>
        <dbReference type="EMBL" id="QEL13986.1"/>
    </source>
</evidence>
<dbReference type="CDD" id="cd14014">
    <property type="entry name" value="STKc_PknB_like"/>
    <property type="match status" value="1"/>
</dbReference>
<evidence type="ECO:0000256" key="1">
    <source>
        <dbReference type="ARBA" id="ARBA00022679"/>
    </source>
</evidence>
<evidence type="ECO:0000256" key="2">
    <source>
        <dbReference type="ARBA" id="ARBA00022741"/>
    </source>
</evidence>
<evidence type="ECO:0000256" key="5">
    <source>
        <dbReference type="PROSITE-ProRule" id="PRU10141"/>
    </source>
</evidence>
<keyword evidence="4 5" id="KW-0067">ATP-binding</keyword>
<evidence type="ECO:0000256" key="7">
    <source>
        <dbReference type="SAM" id="Phobius"/>
    </source>
</evidence>
<dbReference type="InterPro" id="IPR000719">
    <property type="entry name" value="Prot_kinase_dom"/>
</dbReference>
<keyword evidence="7" id="KW-0812">Transmembrane</keyword>
<feature type="transmembrane region" description="Helical" evidence="7">
    <location>
        <begin position="434"/>
        <end position="457"/>
    </location>
</feature>
<feature type="domain" description="Protein kinase" evidence="8">
    <location>
        <begin position="71"/>
        <end position="336"/>
    </location>
</feature>
<dbReference type="KEGG" id="lrs:PX52LOC_00847"/>
<dbReference type="GO" id="GO:0005524">
    <property type="term" value="F:ATP binding"/>
    <property type="evidence" value="ECO:0007669"/>
    <property type="project" value="UniProtKB-UniRule"/>
</dbReference>
<keyword evidence="7" id="KW-1133">Transmembrane helix</keyword>
<keyword evidence="1" id="KW-0808">Transferase</keyword>
<dbReference type="Gene3D" id="1.10.510.10">
    <property type="entry name" value="Transferase(Phosphotransferase) domain 1"/>
    <property type="match status" value="1"/>
</dbReference>
<keyword evidence="3 9" id="KW-0418">Kinase</keyword>
<dbReference type="SMART" id="SM00220">
    <property type="entry name" value="S_TKc"/>
    <property type="match status" value="1"/>
</dbReference>
<dbReference type="PANTHER" id="PTHR43289">
    <property type="entry name" value="MITOGEN-ACTIVATED PROTEIN KINASE KINASE KINASE 20-RELATED"/>
    <property type="match status" value="1"/>
</dbReference>
<dbReference type="Proteomes" id="UP000324974">
    <property type="component" value="Chromosome"/>
</dbReference>
<dbReference type="OrthoDB" id="6111975at2"/>
<dbReference type="SUPFAM" id="SSF56112">
    <property type="entry name" value="Protein kinase-like (PK-like)"/>
    <property type="match status" value="1"/>
</dbReference>
<evidence type="ECO:0000256" key="3">
    <source>
        <dbReference type="ARBA" id="ARBA00022777"/>
    </source>
</evidence>
<dbReference type="InterPro" id="IPR017441">
    <property type="entry name" value="Protein_kinase_ATP_BS"/>
</dbReference>
<evidence type="ECO:0000313" key="10">
    <source>
        <dbReference type="Proteomes" id="UP000324974"/>
    </source>
</evidence>
<evidence type="ECO:0000256" key="6">
    <source>
        <dbReference type="SAM" id="MobiDB-lite"/>
    </source>
</evidence>
<reference evidence="10" key="1">
    <citation type="submission" date="2019-08" db="EMBL/GenBank/DDBJ databases">
        <title>Limnoglobus roseus gen. nov., sp. nov., a novel freshwater planctomycete with a giant genome from the family Gemmataceae.</title>
        <authorList>
            <person name="Kulichevskaya I.S."/>
            <person name="Naumoff D.G."/>
            <person name="Miroshnikov K."/>
            <person name="Ivanova A."/>
            <person name="Philippov D.A."/>
            <person name="Hakobyan A."/>
            <person name="Rijpstra I.C."/>
            <person name="Sinninghe Damste J.S."/>
            <person name="Liesack W."/>
            <person name="Dedysh S.N."/>
        </authorList>
    </citation>
    <scope>NUCLEOTIDE SEQUENCE [LARGE SCALE GENOMIC DNA]</scope>
    <source>
        <strain evidence="10">PX52</strain>
    </source>
</reference>
<dbReference type="EMBL" id="CP042425">
    <property type="protein sequence ID" value="QEL13986.1"/>
    <property type="molecule type" value="Genomic_DNA"/>
</dbReference>
<feature type="binding site" evidence="5">
    <location>
        <position position="100"/>
    </location>
    <ligand>
        <name>ATP</name>
        <dbReference type="ChEBI" id="CHEBI:30616"/>
    </ligand>
</feature>
<dbReference type="PROSITE" id="PS50011">
    <property type="entry name" value="PROTEIN_KINASE_DOM"/>
    <property type="match status" value="1"/>
</dbReference>
<evidence type="ECO:0000256" key="4">
    <source>
        <dbReference type="ARBA" id="ARBA00022840"/>
    </source>
</evidence>